<organism evidence="9 10">
    <name type="scientific">Pristionchus mayeri</name>
    <dbReference type="NCBI Taxonomy" id="1317129"/>
    <lineage>
        <taxon>Eukaryota</taxon>
        <taxon>Metazoa</taxon>
        <taxon>Ecdysozoa</taxon>
        <taxon>Nematoda</taxon>
        <taxon>Chromadorea</taxon>
        <taxon>Rhabditida</taxon>
        <taxon>Rhabditina</taxon>
        <taxon>Diplogasteromorpha</taxon>
        <taxon>Diplogasteroidea</taxon>
        <taxon>Neodiplogasteridae</taxon>
        <taxon>Pristionchus</taxon>
    </lineage>
</organism>
<gene>
    <name evidence="9" type="ORF">PMAYCL1PPCAC_31694</name>
</gene>
<dbReference type="Gene3D" id="2.170.270.10">
    <property type="entry name" value="SET domain"/>
    <property type="match status" value="1"/>
</dbReference>
<evidence type="ECO:0000256" key="5">
    <source>
        <dbReference type="ARBA" id="ARBA00022691"/>
    </source>
</evidence>
<proteinExistence type="predicted"/>
<dbReference type="GO" id="GO:0005694">
    <property type="term" value="C:chromosome"/>
    <property type="evidence" value="ECO:0007669"/>
    <property type="project" value="UniProtKB-SubCell"/>
</dbReference>
<dbReference type="GO" id="GO:0032259">
    <property type="term" value="P:methylation"/>
    <property type="evidence" value="ECO:0007669"/>
    <property type="project" value="UniProtKB-KW"/>
</dbReference>
<evidence type="ECO:0000256" key="2">
    <source>
        <dbReference type="ARBA" id="ARBA00022454"/>
    </source>
</evidence>
<dbReference type="InterPro" id="IPR050973">
    <property type="entry name" value="H3K9_Histone-Lys_N-MTase"/>
</dbReference>
<dbReference type="GO" id="GO:0008168">
    <property type="term" value="F:methyltransferase activity"/>
    <property type="evidence" value="ECO:0007669"/>
    <property type="project" value="UniProtKB-KW"/>
</dbReference>
<feature type="domain" description="SET" evidence="8">
    <location>
        <begin position="235"/>
        <end position="378"/>
    </location>
</feature>
<dbReference type="PANTHER" id="PTHR46223">
    <property type="entry name" value="HISTONE-LYSINE N-METHYLTRANSFERASE SUV39H"/>
    <property type="match status" value="1"/>
</dbReference>
<dbReference type="SMART" id="SM00317">
    <property type="entry name" value="SET"/>
    <property type="match status" value="1"/>
</dbReference>
<keyword evidence="3" id="KW-0489">Methyltransferase</keyword>
<evidence type="ECO:0000256" key="7">
    <source>
        <dbReference type="ARBA" id="ARBA00022833"/>
    </source>
</evidence>
<keyword evidence="6" id="KW-0479">Metal-binding</keyword>
<evidence type="ECO:0000313" key="10">
    <source>
        <dbReference type="Proteomes" id="UP001328107"/>
    </source>
</evidence>
<keyword evidence="2" id="KW-0158">Chromosome</keyword>
<dbReference type="Proteomes" id="UP001328107">
    <property type="component" value="Unassembled WGS sequence"/>
</dbReference>
<keyword evidence="5" id="KW-0949">S-adenosyl-L-methionine</keyword>
<comment type="caution">
    <text evidence="9">The sequence shown here is derived from an EMBL/GenBank/DDBJ whole genome shotgun (WGS) entry which is preliminary data.</text>
</comment>
<dbReference type="InterPro" id="IPR001214">
    <property type="entry name" value="SET_dom"/>
</dbReference>
<keyword evidence="10" id="KW-1185">Reference proteome</keyword>
<dbReference type="EMBL" id="BTRK01000006">
    <property type="protein sequence ID" value="GMR61499.1"/>
    <property type="molecule type" value="Genomic_DNA"/>
</dbReference>
<evidence type="ECO:0000256" key="6">
    <source>
        <dbReference type="ARBA" id="ARBA00022723"/>
    </source>
</evidence>
<dbReference type="GO" id="GO:0046872">
    <property type="term" value="F:metal ion binding"/>
    <property type="evidence" value="ECO:0007669"/>
    <property type="project" value="UniProtKB-KW"/>
</dbReference>
<keyword evidence="4" id="KW-0808">Transferase</keyword>
<dbReference type="PROSITE" id="PS50280">
    <property type="entry name" value="SET"/>
    <property type="match status" value="1"/>
</dbReference>
<dbReference type="SUPFAM" id="SSF82199">
    <property type="entry name" value="SET domain"/>
    <property type="match status" value="1"/>
</dbReference>
<evidence type="ECO:0000256" key="4">
    <source>
        <dbReference type="ARBA" id="ARBA00022679"/>
    </source>
</evidence>
<dbReference type="AlphaFoldDB" id="A0AAN5IEE2"/>
<protein>
    <recommendedName>
        <fullName evidence="8">SET domain-containing protein</fullName>
    </recommendedName>
</protein>
<accession>A0AAN5IEE2</accession>
<evidence type="ECO:0000259" key="8">
    <source>
        <dbReference type="PROSITE" id="PS50280"/>
    </source>
</evidence>
<evidence type="ECO:0000256" key="1">
    <source>
        <dbReference type="ARBA" id="ARBA00004286"/>
    </source>
</evidence>
<evidence type="ECO:0000256" key="3">
    <source>
        <dbReference type="ARBA" id="ARBA00022603"/>
    </source>
</evidence>
<sequence length="442" mass="52120">MQGRRKITSCRSYANKKDRLELKNGLGKEKELRNRSRVQKIIAYQNDFVSENGPVKQDITVEAHRERKHWEDDLSNFLLGQSKCIEEFETLYGGRFLEMANEDRARQLMLERAREEDINERLASVNLAPIFVIDWSPNLFYEKDILQNSLFEFEYTSFLHPSRRVRKQLRKGHYIMNDDKFKCASDCGCRDQQEKELCKCMKKDAGWSQSEVECWDDCSCTATCPNRVLQRGRQMPLIIMRHHVKGWTVRAFRDIKKGEFIAEYTGEVLTYAEHLDLENNTYSVDLPCCFVDKNKKSNSRVRVKTRVCEPWMEGYVHRRFIITAKRMGNEGRIFSHSCEPNMEMRMTYIERHGYGYHHIAFYANEDIERFSELTWNYLGEALIEKQRKKLTFSSSILPKCSCGSKKCVIVPWKGAENKKKENRETEKILARTFPTKTMMTCN</sequence>
<reference evidence="10" key="1">
    <citation type="submission" date="2022-10" db="EMBL/GenBank/DDBJ databases">
        <title>Genome assembly of Pristionchus species.</title>
        <authorList>
            <person name="Yoshida K."/>
            <person name="Sommer R.J."/>
        </authorList>
    </citation>
    <scope>NUCLEOTIDE SEQUENCE [LARGE SCALE GENOMIC DNA]</scope>
    <source>
        <strain evidence="10">RS5460</strain>
    </source>
</reference>
<evidence type="ECO:0000313" key="9">
    <source>
        <dbReference type="EMBL" id="GMR61499.1"/>
    </source>
</evidence>
<keyword evidence="7" id="KW-0862">Zinc</keyword>
<comment type="subcellular location">
    <subcellularLocation>
        <location evidence="1">Chromosome</location>
    </subcellularLocation>
</comment>
<dbReference type="Pfam" id="PF00856">
    <property type="entry name" value="SET"/>
    <property type="match status" value="1"/>
</dbReference>
<name>A0AAN5IEE2_9BILA</name>
<dbReference type="InterPro" id="IPR046341">
    <property type="entry name" value="SET_dom_sf"/>
</dbReference>
<dbReference type="PANTHER" id="PTHR46223:SF3">
    <property type="entry name" value="HISTONE-LYSINE N-METHYLTRANSFERASE SET-23"/>
    <property type="match status" value="1"/>
</dbReference>